<keyword evidence="5" id="KW-0539">Nucleus</keyword>
<keyword evidence="2" id="KW-0805">Transcription regulation</keyword>
<accession>A0AAN7GC03</accession>
<comment type="subcellular location">
    <subcellularLocation>
        <location evidence="1">Nucleus</location>
    </subcellularLocation>
</comment>
<evidence type="ECO:0000256" key="1">
    <source>
        <dbReference type="ARBA" id="ARBA00004123"/>
    </source>
</evidence>
<protein>
    <submittedName>
        <fullName evidence="10">Uncharacterized protein</fullName>
    </submittedName>
</protein>
<dbReference type="InterPro" id="IPR036879">
    <property type="entry name" value="TF_MADSbox_sf"/>
</dbReference>
<dbReference type="CDD" id="cd00265">
    <property type="entry name" value="MADS_MEF2_like"/>
    <property type="match status" value="1"/>
</dbReference>
<keyword evidence="6" id="KW-0175">Coiled coil</keyword>
<dbReference type="GO" id="GO:0003700">
    <property type="term" value="F:DNA-binding transcription factor activity"/>
    <property type="evidence" value="ECO:0007669"/>
    <property type="project" value="InterPro"/>
</dbReference>
<evidence type="ECO:0000256" key="3">
    <source>
        <dbReference type="ARBA" id="ARBA00023125"/>
    </source>
</evidence>
<dbReference type="EMBL" id="JAXIOK010000023">
    <property type="protein sequence ID" value="KAK4742640.1"/>
    <property type="molecule type" value="Genomic_DNA"/>
</dbReference>
<dbReference type="SUPFAM" id="SSF55455">
    <property type="entry name" value="SRF-like"/>
    <property type="match status" value="1"/>
</dbReference>
<keyword evidence="3" id="KW-0238">DNA-binding</keyword>
<dbReference type="Pfam" id="PF00319">
    <property type="entry name" value="SRF-TF"/>
    <property type="match status" value="1"/>
</dbReference>
<evidence type="ECO:0000313" key="10">
    <source>
        <dbReference type="EMBL" id="KAK4742640.1"/>
    </source>
</evidence>
<dbReference type="PRINTS" id="PR00404">
    <property type="entry name" value="MADSDOMAIN"/>
</dbReference>
<proteinExistence type="predicted"/>
<dbReference type="PANTHER" id="PTHR48019">
    <property type="entry name" value="SERUM RESPONSE FACTOR HOMOLOG"/>
    <property type="match status" value="1"/>
</dbReference>
<gene>
    <name evidence="10" type="ORF">SAY87_000641</name>
</gene>
<feature type="coiled-coil region" evidence="6">
    <location>
        <begin position="159"/>
        <end position="193"/>
    </location>
</feature>
<dbReference type="GO" id="GO:0000977">
    <property type="term" value="F:RNA polymerase II transcription regulatory region sequence-specific DNA binding"/>
    <property type="evidence" value="ECO:0007669"/>
    <property type="project" value="InterPro"/>
</dbReference>
<dbReference type="PROSITE" id="PS00350">
    <property type="entry name" value="MADS_BOX_1"/>
    <property type="match status" value="1"/>
</dbReference>
<dbReference type="InterPro" id="IPR033896">
    <property type="entry name" value="MEF2-like_N"/>
</dbReference>
<organism evidence="10 11">
    <name type="scientific">Trapa incisa</name>
    <dbReference type="NCBI Taxonomy" id="236973"/>
    <lineage>
        <taxon>Eukaryota</taxon>
        <taxon>Viridiplantae</taxon>
        <taxon>Streptophyta</taxon>
        <taxon>Embryophyta</taxon>
        <taxon>Tracheophyta</taxon>
        <taxon>Spermatophyta</taxon>
        <taxon>Magnoliopsida</taxon>
        <taxon>eudicotyledons</taxon>
        <taxon>Gunneridae</taxon>
        <taxon>Pentapetalae</taxon>
        <taxon>rosids</taxon>
        <taxon>malvids</taxon>
        <taxon>Myrtales</taxon>
        <taxon>Lythraceae</taxon>
        <taxon>Trapa</taxon>
    </lineage>
</organism>
<feature type="region of interest" description="Disordered" evidence="7">
    <location>
        <begin position="106"/>
        <end position="126"/>
    </location>
</feature>
<name>A0AAN7GC03_9MYRT</name>
<dbReference type="Pfam" id="PF01486">
    <property type="entry name" value="K-box"/>
    <property type="match status" value="1"/>
</dbReference>
<evidence type="ECO:0000256" key="4">
    <source>
        <dbReference type="ARBA" id="ARBA00023163"/>
    </source>
</evidence>
<dbReference type="GO" id="GO:0045944">
    <property type="term" value="P:positive regulation of transcription by RNA polymerase II"/>
    <property type="evidence" value="ECO:0007669"/>
    <property type="project" value="InterPro"/>
</dbReference>
<feature type="domain" description="MADS-box" evidence="8">
    <location>
        <begin position="13"/>
        <end position="73"/>
    </location>
</feature>
<dbReference type="SMART" id="SM00432">
    <property type="entry name" value="MADS"/>
    <property type="match status" value="1"/>
</dbReference>
<dbReference type="Proteomes" id="UP001345219">
    <property type="component" value="Chromosome 1"/>
</dbReference>
<evidence type="ECO:0000313" key="11">
    <source>
        <dbReference type="Proteomes" id="UP001345219"/>
    </source>
</evidence>
<evidence type="ECO:0000256" key="6">
    <source>
        <dbReference type="SAM" id="Coils"/>
    </source>
</evidence>
<dbReference type="GO" id="GO:0005634">
    <property type="term" value="C:nucleus"/>
    <property type="evidence" value="ECO:0007669"/>
    <property type="project" value="UniProtKB-SubCell"/>
</dbReference>
<keyword evidence="4" id="KW-0804">Transcription</keyword>
<evidence type="ECO:0000259" key="8">
    <source>
        <dbReference type="PROSITE" id="PS50066"/>
    </source>
</evidence>
<dbReference type="AlphaFoldDB" id="A0AAN7GC03"/>
<comment type="caution">
    <text evidence="10">The sequence shown here is derived from an EMBL/GenBank/DDBJ whole genome shotgun (WGS) entry which is preliminary data.</text>
</comment>
<evidence type="ECO:0000259" key="9">
    <source>
        <dbReference type="PROSITE" id="PS51297"/>
    </source>
</evidence>
<dbReference type="PROSITE" id="PS50066">
    <property type="entry name" value="MADS_BOX_2"/>
    <property type="match status" value="1"/>
</dbReference>
<dbReference type="PROSITE" id="PS51297">
    <property type="entry name" value="K_BOX"/>
    <property type="match status" value="1"/>
</dbReference>
<evidence type="ECO:0000256" key="7">
    <source>
        <dbReference type="SAM" id="MobiDB-lite"/>
    </source>
</evidence>
<sequence length="237" mass="26586">MRFIPEAGELEITVREKMKMRKIDDMTARQLTFSKRRRGIFKKAEELAVLCDAEVALVIFSTTGKLFEYSSSSSMKDTIARYDLQRGIANGLITPALHLQPEINGDQAADTSKGTEINNSSKQGRAMRDEDIHGLNLEELHQLEKIIQVGLSRVLEIKEERIMGELARLQKTVDQLAEDNAQLKKKMSMLSRQKHCRVLLDGQKDSTAEKEGMAVDIAHAAAPRFEIKSSDTSLKLG</sequence>
<dbReference type="InterPro" id="IPR050142">
    <property type="entry name" value="MADS-box/MEF2_TF"/>
</dbReference>
<evidence type="ECO:0000256" key="2">
    <source>
        <dbReference type="ARBA" id="ARBA00023015"/>
    </source>
</evidence>
<dbReference type="InterPro" id="IPR002100">
    <property type="entry name" value="TF_MADSbox"/>
</dbReference>
<dbReference type="Gene3D" id="3.40.1810.10">
    <property type="entry name" value="Transcription factor, MADS-box"/>
    <property type="match status" value="1"/>
</dbReference>
<feature type="domain" description="K-box" evidence="9">
    <location>
        <begin position="103"/>
        <end position="193"/>
    </location>
</feature>
<keyword evidence="11" id="KW-1185">Reference proteome</keyword>
<feature type="compositionally biased region" description="Polar residues" evidence="7">
    <location>
        <begin position="109"/>
        <end position="123"/>
    </location>
</feature>
<dbReference type="InterPro" id="IPR002487">
    <property type="entry name" value="TF_Kbox"/>
</dbReference>
<evidence type="ECO:0000256" key="5">
    <source>
        <dbReference type="ARBA" id="ARBA00023242"/>
    </source>
</evidence>
<dbReference type="GO" id="GO:0046983">
    <property type="term" value="F:protein dimerization activity"/>
    <property type="evidence" value="ECO:0007669"/>
    <property type="project" value="InterPro"/>
</dbReference>
<reference evidence="10 11" key="1">
    <citation type="journal article" date="2023" name="Hortic Res">
        <title>Pangenome of water caltrop reveals structural variations and asymmetric subgenome divergence after allopolyploidization.</title>
        <authorList>
            <person name="Zhang X."/>
            <person name="Chen Y."/>
            <person name="Wang L."/>
            <person name="Yuan Y."/>
            <person name="Fang M."/>
            <person name="Shi L."/>
            <person name="Lu R."/>
            <person name="Comes H.P."/>
            <person name="Ma Y."/>
            <person name="Chen Y."/>
            <person name="Huang G."/>
            <person name="Zhou Y."/>
            <person name="Zheng Z."/>
            <person name="Qiu Y."/>
        </authorList>
    </citation>
    <scope>NUCLEOTIDE SEQUENCE [LARGE SCALE GENOMIC DNA]</scope>
    <source>
        <tissue evidence="10">Roots</tissue>
    </source>
</reference>